<reference evidence="1 2" key="1">
    <citation type="submission" date="2017-03" db="EMBL/GenBank/DDBJ databases">
        <title>Foreign affairs: Plasmid Transfer between Roseobacters and Rhizobia.</title>
        <authorList>
            <person name="Bartling P."/>
            <person name="Bunk B."/>
            <person name="Overmann J."/>
            <person name="Brinkmann H."/>
            <person name="Petersen J."/>
        </authorList>
    </citation>
    <scope>NUCLEOTIDE SEQUENCE [LARGE SCALE GENOMIC DNA]</scope>
    <source>
        <strain evidence="1 2">MACL11</strain>
    </source>
</reference>
<dbReference type="InterPro" id="IPR007495">
    <property type="entry name" value="NqrM"/>
</dbReference>
<evidence type="ECO:0000313" key="2">
    <source>
        <dbReference type="Proteomes" id="UP000191135"/>
    </source>
</evidence>
<keyword evidence="2" id="KW-1185">Reference proteome</keyword>
<organism evidence="1 2">
    <name type="scientific">Martelella mediterranea DSM 17316</name>
    <dbReference type="NCBI Taxonomy" id="1122214"/>
    <lineage>
        <taxon>Bacteria</taxon>
        <taxon>Pseudomonadati</taxon>
        <taxon>Pseudomonadota</taxon>
        <taxon>Alphaproteobacteria</taxon>
        <taxon>Hyphomicrobiales</taxon>
        <taxon>Aurantimonadaceae</taxon>
        <taxon>Martelella</taxon>
    </lineage>
</organism>
<dbReference type="STRING" id="1122214.Mame_02117"/>
<proteinExistence type="predicted"/>
<accession>A0A1U9Z184</accession>
<dbReference type="Pfam" id="PF04400">
    <property type="entry name" value="NqrM"/>
    <property type="match status" value="1"/>
</dbReference>
<dbReference type="EMBL" id="CP020330">
    <property type="protein sequence ID" value="AQZ51455.1"/>
    <property type="molecule type" value="Genomic_DNA"/>
</dbReference>
<dbReference type="Proteomes" id="UP000191135">
    <property type="component" value="Chromosome"/>
</dbReference>
<dbReference type="RefSeq" id="WP_018062677.1">
    <property type="nucleotide sequence ID" value="NZ_AQWH01000001.1"/>
</dbReference>
<dbReference type="KEGG" id="mmed:Mame_02117"/>
<sequence>MEIVLAIGIFALVAAGLGLGLMLGRGPLKGSCGGMACLKDVACEGCPHRAEKEAQ</sequence>
<gene>
    <name evidence="1" type="ORF">Mame_02117</name>
</gene>
<dbReference type="AlphaFoldDB" id="A0A1U9Z184"/>
<protein>
    <submittedName>
        <fullName evidence="1">Uncharacterized protein</fullName>
    </submittedName>
</protein>
<name>A0A1U9Z184_9HYPH</name>
<evidence type="ECO:0000313" key="1">
    <source>
        <dbReference type="EMBL" id="AQZ51455.1"/>
    </source>
</evidence>